<comment type="caution">
    <text evidence="1">The sequence shown here is derived from an EMBL/GenBank/DDBJ whole genome shotgun (WGS) entry which is preliminary data.</text>
</comment>
<dbReference type="AlphaFoldDB" id="A0A176WJT4"/>
<name>A0A176WJT4_MARPO</name>
<evidence type="ECO:0000313" key="2">
    <source>
        <dbReference type="Proteomes" id="UP000077202"/>
    </source>
</evidence>
<keyword evidence="2" id="KW-1185">Reference proteome</keyword>
<dbReference type="PANTHER" id="PTHR46533">
    <property type="entry name" value="ZINC FINGER MYND DOMAIN-CONTAINING PROTEIN 12"/>
    <property type="match status" value="1"/>
</dbReference>
<sequence length="396" mass="44348">MAGNFTMPHELDTTEVDMNGLCVLHLLRTRLGFMFSMSELAVELFKENPGAFIKDIRSGRYKRFHVTDEDVMLRLAQLQIPPESITVPGATLLPSDTVEALLRDRRKAELVEVVRLALLKVVSADAAKLLAQGLFEECLPVAIDAINKGKVLYYPEYKLQLVPVYLLGAQANLGLGRAVQAEDMLGIAAWLLIEDKSDEDKIAIRAEITRIFGVLYYLEGEKYKSKRCSNVVVEWWLDALKEVVLGIPYKRLTPWETPQYPGREPEMENFKTQMERMYFKEVTDMLQVVSAPCPLASKSFRVLDVPVGVTLSLPAQEISVFRSSSEGEGASVAEVCLVLGLAFTHSRMYVLAREHLEHAADLCGSEDQETLVLINSCLKLIPKPAIHVPMPLQKSR</sequence>
<dbReference type="Proteomes" id="UP000077202">
    <property type="component" value="Unassembled WGS sequence"/>
</dbReference>
<organism evidence="1 2">
    <name type="scientific">Marchantia polymorpha subsp. ruderalis</name>
    <dbReference type="NCBI Taxonomy" id="1480154"/>
    <lineage>
        <taxon>Eukaryota</taxon>
        <taxon>Viridiplantae</taxon>
        <taxon>Streptophyta</taxon>
        <taxon>Embryophyta</taxon>
        <taxon>Marchantiophyta</taxon>
        <taxon>Marchantiopsida</taxon>
        <taxon>Marchantiidae</taxon>
        <taxon>Marchantiales</taxon>
        <taxon>Marchantiaceae</taxon>
        <taxon>Marchantia</taxon>
    </lineage>
</organism>
<proteinExistence type="predicted"/>
<evidence type="ECO:0000313" key="1">
    <source>
        <dbReference type="EMBL" id="OAE33299.1"/>
    </source>
</evidence>
<dbReference type="EMBL" id="LVLJ01000668">
    <property type="protein sequence ID" value="OAE33299.1"/>
    <property type="molecule type" value="Genomic_DNA"/>
</dbReference>
<dbReference type="PANTHER" id="PTHR46533:SF1">
    <property type="entry name" value="ZINC FINGER MYND DOMAIN-CONTAINING PROTEIN 12"/>
    <property type="match status" value="1"/>
</dbReference>
<gene>
    <name evidence="1" type="ORF">AXG93_1200s1610</name>
</gene>
<reference evidence="1" key="1">
    <citation type="submission" date="2016-03" db="EMBL/GenBank/DDBJ databases">
        <title>Mechanisms controlling the formation of the plant cell surface in tip-growing cells are functionally conserved among land plants.</title>
        <authorList>
            <person name="Honkanen S."/>
            <person name="Jones V.A."/>
            <person name="Morieri G."/>
            <person name="Champion C."/>
            <person name="Hetherington A.J."/>
            <person name="Kelly S."/>
            <person name="Saint-Marcoux D."/>
            <person name="Proust H."/>
            <person name="Prescott H."/>
            <person name="Dolan L."/>
        </authorList>
    </citation>
    <scope>NUCLEOTIDE SEQUENCE [LARGE SCALE GENOMIC DNA]</scope>
    <source>
        <tissue evidence="1">Whole gametophyte</tissue>
    </source>
</reference>
<accession>A0A176WJT4</accession>
<dbReference type="InterPro" id="IPR053248">
    <property type="entry name" value="Zinc_finger_MYND_domain"/>
</dbReference>
<protein>
    <submittedName>
        <fullName evidence="1">Uncharacterized protein</fullName>
    </submittedName>
</protein>